<dbReference type="Proteomes" id="UP000256690">
    <property type="component" value="Unassembled WGS sequence"/>
</dbReference>
<feature type="compositionally biased region" description="Basic and acidic residues" evidence="1">
    <location>
        <begin position="38"/>
        <end position="51"/>
    </location>
</feature>
<reference evidence="2 3" key="1">
    <citation type="journal article" date="2018" name="IMA Fungus">
        <title>IMA Genome-F 9: Draft genome sequence of Annulohypoxylon stygium, Aspergillus mulundensis, Berkeleyomyces basicola (syn. Thielaviopsis basicola), Ceratocystis smalleyi, two Cercospora beticola strains, Coleophoma cylindrospora, Fusarium fracticaudum, Phialophora cf. hyalina, and Morchella septimelata.</title>
        <authorList>
            <person name="Wingfield B.D."/>
            <person name="Bills G.F."/>
            <person name="Dong Y."/>
            <person name="Huang W."/>
            <person name="Nel W.J."/>
            <person name="Swalarsk-Parry B.S."/>
            <person name="Vaghefi N."/>
            <person name="Wilken P.M."/>
            <person name="An Z."/>
            <person name="de Beer Z.W."/>
            <person name="De Vos L."/>
            <person name="Chen L."/>
            <person name="Duong T.A."/>
            <person name="Gao Y."/>
            <person name="Hammerbacher A."/>
            <person name="Kikkert J.R."/>
            <person name="Li Y."/>
            <person name="Li H."/>
            <person name="Li K."/>
            <person name="Li Q."/>
            <person name="Liu X."/>
            <person name="Ma X."/>
            <person name="Naidoo K."/>
            <person name="Pethybridge S.J."/>
            <person name="Sun J."/>
            <person name="Steenkamp E.T."/>
            <person name="van der Nest M.A."/>
            <person name="van Wyk S."/>
            <person name="Wingfield M.J."/>
            <person name="Xiong C."/>
            <person name="Yue Q."/>
            <person name="Zhang X."/>
        </authorList>
    </citation>
    <scope>NUCLEOTIDE SEQUENCE [LARGE SCALE GENOMIC DNA]</scope>
    <source>
        <strain evidence="2 3">DSM 5745</strain>
    </source>
</reference>
<feature type="compositionally biased region" description="Polar residues" evidence="1">
    <location>
        <begin position="258"/>
        <end position="271"/>
    </location>
</feature>
<dbReference type="AlphaFoldDB" id="A0A3D8RYY3"/>
<feature type="region of interest" description="Disordered" evidence="1">
    <location>
        <begin position="251"/>
        <end position="278"/>
    </location>
</feature>
<gene>
    <name evidence="2" type="ORF">DSM5745_06070</name>
</gene>
<feature type="region of interest" description="Disordered" evidence="1">
    <location>
        <begin position="36"/>
        <end position="71"/>
    </location>
</feature>
<comment type="caution">
    <text evidence="2">The sequence shown here is derived from an EMBL/GenBank/DDBJ whole genome shotgun (WGS) entry which is preliminary data.</text>
</comment>
<name>A0A3D8RYY3_9EURO</name>
<proteinExistence type="predicted"/>
<dbReference type="RefSeq" id="XP_026603918.1">
    <property type="nucleotide sequence ID" value="XM_026748086.1"/>
</dbReference>
<dbReference type="GeneID" id="38116440"/>
<organism evidence="2 3">
    <name type="scientific">Aspergillus mulundensis</name>
    <dbReference type="NCBI Taxonomy" id="1810919"/>
    <lineage>
        <taxon>Eukaryota</taxon>
        <taxon>Fungi</taxon>
        <taxon>Dikarya</taxon>
        <taxon>Ascomycota</taxon>
        <taxon>Pezizomycotina</taxon>
        <taxon>Eurotiomycetes</taxon>
        <taxon>Eurotiomycetidae</taxon>
        <taxon>Eurotiales</taxon>
        <taxon>Aspergillaceae</taxon>
        <taxon>Aspergillus</taxon>
        <taxon>Aspergillus subgen. Nidulantes</taxon>
    </lineage>
</organism>
<sequence>MASPDDPKLAQATGERLNNVIRGPVLQACTLALHPKHSHAEVDKGSDEKGPKGRCTPKPMPKDIALNVEPGNIRGPVLKSCTLSIRPKRSHAEIATSRCEEGPKDRCIPAPKPKYITGNVERGNIRGPVLEARTLSLRLKRSHAEIEISGDEEDPKRRCTPGAKPKFRRNVGPGKPALGIQPIPERSVRAAKDGAALRAWDEFSTDGDDMYNDLDRLEAMAVKHKNDLECMLQTTRVMERELANIRPLVSHPKAIEQAETTEGTAAPTSSQVEKDAAQ</sequence>
<keyword evidence="3" id="KW-1185">Reference proteome</keyword>
<evidence type="ECO:0000313" key="3">
    <source>
        <dbReference type="Proteomes" id="UP000256690"/>
    </source>
</evidence>
<accession>A0A3D8RYY3</accession>
<evidence type="ECO:0000256" key="1">
    <source>
        <dbReference type="SAM" id="MobiDB-lite"/>
    </source>
</evidence>
<protein>
    <submittedName>
        <fullName evidence="2">Uncharacterized protein</fullName>
    </submittedName>
</protein>
<evidence type="ECO:0000313" key="2">
    <source>
        <dbReference type="EMBL" id="RDW79218.1"/>
    </source>
</evidence>
<dbReference type="EMBL" id="PVWQ01000006">
    <property type="protein sequence ID" value="RDW79218.1"/>
    <property type="molecule type" value="Genomic_DNA"/>
</dbReference>